<keyword evidence="1" id="KW-0732">Signal</keyword>
<evidence type="ECO:0008006" key="4">
    <source>
        <dbReference type="Google" id="ProtNLM"/>
    </source>
</evidence>
<comment type="caution">
    <text evidence="2">The sequence shown here is derived from an EMBL/GenBank/DDBJ whole genome shotgun (WGS) entry which is preliminary data.</text>
</comment>
<reference evidence="2 3" key="1">
    <citation type="submission" date="2023-07" db="EMBL/GenBank/DDBJ databases">
        <title>Sorghum-associated microbial communities from plants grown in Nebraska, USA.</title>
        <authorList>
            <person name="Schachtman D."/>
        </authorList>
    </citation>
    <scope>NUCLEOTIDE SEQUENCE [LARGE SCALE GENOMIC DNA]</scope>
    <source>
        <strain evidence="2 3">BE316</strain>
    </source>
</reference>
<gene>
    <name evidence="2" type="ORF">J2X21_004965</name>
</gene>
<feature type="chain" id="PRO_5046550346" description="DUF4124 domain-containing protein" evidence="1">
    <location>
        <begin position="18"/>
        <end position="154"/>
    </location>
</feature>
<keyword evidence="3" id="KW-1185">Reference proteome</keyword>
<accession>A0ABU2AF11</accession>
<evidence type="ECO:0000313" key="3">
    <source>
        <dbReference type="Proteomes" id="UP001180825"/>
    </source>
</evidence>
<protein>
    <recommendedName>
        <fullName evidence="4">DUF4124 domain-containing protein</fullName>
    </recommendedName>
</protein>
<evidence type="ECO:0000313" key="2">
    <source>
        <dbReference type="EMBL" id="MDR7335798.1"/>
    </source>
</evidence>
<dbReference type="EMBL" id="JAVDXV010000011">
    <property type="protein sequence ID" value="MDR7335798.1"/>
    <property type="molecule type" value="Genomic_DNA"/>
</dbReference>
<feature type="signal peptide" evidence="1">
    <location>
        <begin position="1"/>
        <end position="17"/>
    </location>
</feature>
<name>A0ABU2AF11_9BURK</name>
<evidence type="ECO:0000256" key="1">
    <source>
        <dbReference type="SAM" id="SignalP"/>
    </source>
</evidence>
<sequence>MKLLPFLALLGCSAVVAQTLPPPSRTVYRCEDGGKVNYSDSPCLGAKKLEVEPTRGMNKSTGKQLQGQDVRREHLREGFAEMVKPVTGMDAKQLDQAGRRQRLSPDAQRQCRILDQQLPAAEAAESTAKADSELAAAQQRLLDLRAAYRKLRCE</sequence>
<proteinExistence type="predicted"/>
<dbReference type="RefSeq" id="WP_310332801.1">
    <property type="nucleotide sequence ID" value="NZ_JAVDXV010000011.1"/>
</dbReference>
<dbReference type="Proteomes" id="UP001180825">
    <property type="component" value="Unassembled WGS sequence"/>
</dbReference>
<organism evidence="2 3">
    <name type="scientific">Roseateles asaccharophilus</name>
    <dbReference type="NCBI Taxonomy" id="582607"/>
    <lineage>
        <taxon>Bacteria</taxon>
        <taxon>Pseudomonadati</taxon>
        <taxon>Pseudomonadota</taxon>
        <taxon>Betaproteobacteria</taxon>
        <taxon>Burkholderiales</taxon>
        <taxon>Sphaerotilaceae</taxon>
        <taxon>Roseateles</taxon>
    </lineage>
</organism>